<evidence type="ECO:0000313" key="2">
    <source>
        <dbReference type="EMBL" id="KAH7286318.1"/>
    </source>
</evidence>
<keyword evidence="3" id="KW-1185">Reference proteome</keyword>
<name>A0A8T2QRU7_CERRI</name>
<proteinExistence type="predicted"/>
<dbReference type="AlphaFoldDB" id="A0A8T2QRU7"/>
<feature type="compositionally biased region" description="Low complexity" evidence="1">
    <location>
        <begin position="205"/>
        <end position="218"/>
    </location>
</feature>
<dbReference type="Proteomes" id="UP000825935">
    <property type="component" value="Chromosome 32"/>
</dbReference>
<gene>
    <name evidence="2" type="ORF">KP509_32G000800</name>
</gene>
<feature type="compositionally biased region" description="Basic residues" evidence="1">
    <location>
        <begin position="101"/>
        <end position="125"/>
    </location>
</feature>
<feature type="region of interest" description="Disordered" evidence="1">
    <location>
        <begin position="205"/>
        <end position="255"/>
    </location>
</feature>
<sequence>MLRKAMTWSDTTVPATPSRSPSSYFARPCRPDEDRGRSSATTRRFHLRPRFGLQLPELRACSLLRFLRAISLSSRRVFLRLIFIDFKKRDTKPGASAKTIPTKKRRSAKPSTRRSGKPSIRKNAKKSSQSDVSYMPSNVRLTFSGHCSRSACAPDAIADCIEFIKRSASSPSTSFPSPSSCSSSLSSSFSSPSSQTVYSRSSLSTACSSSTCSSSSCSPYVSPRQSASFSQHNMSRVPAPLSRRCPGVHSQSLSP</sequence>
<reference evidence="2" key="1">
    <citation type="submission" date="2021-08" db="EMBL/GenBank/DDBJ databases">
        <title>WGS assembly of Ceratopteris richardii.</title>
        <authorList>
            <person name="Marchant D.B."/>
            <person name="Chen G."/>
            <person name="Jenkins J."/>
            <person name="Shu S."/>
            <person name="Leebens-Mack J."/>
            <person name="Grimwood J."/>
            <person name="Schmutz J."/>
            <person name="Soltis P."/>
            <person name="Soltis D."/>
            <person name="Chen Z.-H."/>
        </authorList>
    </citation>
    <scope>NUCLEOTIDE SEQUENCE</scope>
    <source>
        <strain evidence="2">Whitten #5841</strain>
        <tissue evidence="2">Leaf</tissue>
    </source>
</reference>
<evidence type="ECO:0000256" key="1">
    <source>
        <dbReference type="SAM" id="MobiDB-lite"/>
    </source>
</evidence>
<feature type="region of interest" description="Disordered" evidence="1">
    <location>
        <begin position="92"/>
        <end position="132"/>
    </location>
</feature>
<organism evidence="2 3">
    <name type="scientific">Ceratopteris richardii</name>
    <name type="common">Triangle waterfern</name>
    <dbReference type="NCBI Taxonomy" id="49495"/>
    <lineage>
        <taxon>Eukaryota</taxon>
        <taxon>Viridiplantae</taxon>
        <taxon>Streptophyta</taxon>
        <taxon>Embryophyta</taxon>
        <taxon>Tracheophyta</taxon>
        <taxon>Polypodiopsida</taxon>
        <taxon>Polypodiidae</taxon>
        <taxon>Polypodiales</taxon>
        <taxon>Pteridineae</taxon>
        <taxon>Pteridaceae</taxon>
        <taxon>Parkerioideae</taxon>
        <taxon>Ceratopteris</taxon>
    </lineage>
</organism>
<feature type="compositionally biased region" description="Polar residues" evidence="1">
    <location>
        <begin position="8"/>
        <end position="23"/>
    </location>
</feature>
<comment type="caution">
    <text evidence="2">The sequence shown here is derived from an EMBL/GenBank/DDBJ whole genome shotgun (WGS) entry which is preliminary data.</text>
</comment>
<evidence type="ECO:0000313" key="3">
    <source>
        <dbReference type="Proteomes" id="UP000825935"/>
    </source>
</evidence>
<protein>
    <submittedName>
        <fullName evidence="2">Uncharacterized protein</fullName>
    </submittedName>
</protein>
<dbReference type="EMBL" id="CM035437">
    <property type="protein sequence ID" value="KAH7286318.1"/>
    <property type="molecule type" value="Genomic_DNA"/>
</dbReference>
<feature type="compositionally biased region" description="Polar residues" evidence="1">
    <location>
        <begin position="223"/>
        <end position="234"/>
    </location>
</feature>
<accession>A0A8T2QRU7</accession>
<feature type="region of interest" description="Disordered" evidence="1">
    <location>
        <begin position="1"/>
        <end position="41"/>
    </location>
</feature>